<proteinExistence type="predicted"/>
<evidence type="ECO:0000313" key="1">
    <source>
        <dbReference type="EMBL" id="JAE10015.1"/>
    </source>
</evidence>
<dbReference type="EMBL" id="GBRH01187881">
    <property type="protein sequence ID" value="JAE10015.1"/>
    <property type="molecule type" value="Transcribed_RNA"/>
</dbReference>
<sequence length="39" mass="4205">MTLPESRVVTRRAATTTTDLVPLSTTRMATVSPKLAMVT</sequence>
<reference evidence="1" key="1">
    <citation type="submission" date="2014-09" db="EMBL/GenBank/DDBJ databases">
        <authorList>
            <person name="Magalhaes I.L.F."/>
            <person name="Oliveira U."/>
            <person name="Santos F.R."/>
            <person name="Vidigal T.H.D.A."/>
            <person name="Brescovit A.D."/>
            <person name="Santos A.J."/>
        </authorList>
    </citation>
    <scope>NUCLEOTIDE SEQUENCE</scope>
    <source>
        <tissue evidence="1">Shoot tissue taken approximately 20 cm above the soil surface</tissue>
    </source>
</reference>
<reference evidence="1" key="2">
    <citation type="journal article" date="2015" name="Data Brief">
        <title>Shoot transcriptome of the giant reed, Arundo donax.</title>
        <authorList>
            <person name="Barrero R.A."/>
            <person name="Guerrero F.D."/>
            <person name="Moolhuijzen P."/>
            <person name="Goolsby J.A."/>
            <person name="Tidwell J."/>
            <person name="Bellgard S.E."/>
            <person name="Bellgard M.I."/>
        </authorList>
    </citation>
    <scope>NUCLEOTIDE SEQUENCE</scope>
    <source>
        <tissue evidence="1">Shoot tissue taken approximately 20 cm above the soil surface</tissue>
    </source>
</reference>
<protein>
    <submittedName>
        <fullName evidence="1">Uncharacterized protein</fullName>
    </submittedName>
</protein>
<name>A0A0A9FAE3_ARUDO</name>
<dbReference type="AlphaFoldDB" id="A0A0A9FAE3"/>
<accession>A0A0A9FAE3</accession>
<organism evidence="1">
    <name type="scientific">Arundo donax</name>
    <name type="common">Giant reed</name>
    <name type="synonym">Donax arundinaceus</name>
    <dbReference type="NCBI Taxonomy" id="35708"/>
    <lineage>
        <taxon>Eukaryota</taxon>
        <taxon>Viridiplantae</taxon>
        <taxon>Streptophyta</taxon>
        <taxon>Embryophyta</taxon>
        <taxon>Tracheophyta</taxon>
        <taxon>Spermatophyta</taxon>
        <taxon>Magnoliopsida</taxon>
        <taxon>Liliopsida</taxon>
        <taxon>Poales</taxon>
        <taxon>Poaceae</taxon>
        <taxon>PACMAD clade</taxon>
        <taxon>Arundinoideae</taxon>
        <taxon>Arundineae</taxon>
        <taxon>Arundo</taxon>
    </lineage>
</organism>